<keyword evidence="1 2" id="KW-0238">DNA-binding</keyword>
<dbReference type="EMBL" id="JFAD01000029">
    <property type="protein sequence ID" value="EXU60952.1"/>
    <property type="molecule type" value="Genomic_DNA"/>
</dbReference>
<protein>
    <recommendedName>
        <fullName evidence="5">Single-stranded DNA-binding protein</fullName>
    </recommendedName>
</protein>
<comment type="caution">
    <text evidence="3">The sequence shown here is derived from an EMBL/GenBank/DDBJ whole genome shotgun (WGS) entry which is preliminary data.</text>
</comment>
<dbReference type="PATRIC" id="fig|1188239.3.peg.1358"/>
<accession>A0A014NPY5</accession>
<dbReference type="PROSITE" id="PS50935">
    <property type="entry name" value="SSB"/>
    <property type="match status" value="1"/>
</dbReference>
<dbReference type="InterPro" id="IPR000424">
    <property type="entry name" value="Primosome_PriB/ssb"/>
</dbReference>
<gene>
    <name evidence="3" type="ORF">MOVI_5740</name>
</gene>
<proteinExistence type="predicted"/>
<dbReference type="RefSeq" id="WP_044284387.1">
    <property type="nucleotide sequence ID" value="NZ_JFAD01000029.1"/>
</dbReference>
<dbReference type="AlphaFoldDB" id="A0A014NPY5"/>
<evidence type="ECO:0008006" key="5">
    <source>
        <dbReference type="Google" id="ProtNLM"/>
    </source>
</evidence>
<dbReference type="Gene3D" id="2.40.50.140">
    <property type="entry name" value="Nucleic acid-binding proteins"/>
    <property type="match status" value="1"/>
</dbReference>
<name>A0A014NPY5_9BACT</name>
<dbReference type="STRING" id="1188239.MOVI_5740"/>
<dbReference type="InterPro" id="IPR012340">
    <property type="entry name" value="NA-bd_OB-fold"/>
</dbReference>
<evidence type="ECO:0000313" key="4">
    <source>
        <dbReference type="Proteomes" id="UP000020977"/>
    </source>
</evidence>
<dbReference type="SUPFAM" id="SSF50249">
    <property type="entry name" value="Nucleic acid-binding proteins"/>
    <property type="match status" value="1"/>
</dbReference>
<organism evidence="3 4">
    <name type="scientific">Mesomycoplasma ovipneumoniae 14811</name>
    <dbReference type="NCBI Taxonomy" id="1188239"/>
    <lineage>
        <taxon>Bacteria</taxon>
        <taxon>Bacillati</taxon>
        <taxon>Mycoplasmatota</taxon>
        <taxon>Mycoplasmoidales</taxon>
        <taxon>Metamycoplasmataceae</taxon>
        <taxon>Mesomycoplasma</taxon>
    </lineage>
</organism>
<dbReference type="Proteomes" id="UP000020977">
    <property type="component" value="Unassembled WGS sequence"/>
</dbReference>
<evidence type="ECO:0000313" key="3">
    <source>
        <dbReference type="EMBL" id="EXU60952.1"/>
    </source>
</evidence>
<reference evidence="3 4" key="1">
    <citation type="submission" date="2014-03" db="EMBL/GenBank/DDBJ databases">
        <title>Genome sequence of Mycoplasma ovipneumoniae strain 14811.</title>
        <authorList>
            <person name="Sirand-Pugnet P."/>
            <person name="Breton M."/>
            <person name="Dordet-Frisoni E."/>
            <person name="Baranowski E."/>
            <person name="Barre A."/>
            <person name="Couture C."/>
            <person name="Dupuy V."/>
            <person name="Gaurivaud P."/>
            <person name="Jacob D."/>
            <person name="Lemaitre C."/>
            <person name="Manso-Silvan L."/>
            <person name="Nikolski M."/>
            <person name="Nouvel L.-X."/>
            <person name="Poumarat F."/>
            <person name="Tardy F."/>
            <person name="Thebault P."/>
            <person name="Theil S."/>
            <person name="Citti C."/>
            <person name="Thiaucourt F."/>
            <person name="Blanchard A."/>
        </authorList>
    </citation>
    <scope>NUCLEOTIDE SEQUENCE [LARGE SCALE GENOMIC DNA]</scope>
    <source>
        <strain evidence="3 4">14811</strain>
    </source>
</reference>
<evidence type="ECO:0000256" key="2">
    <source>
        <dbReference type="PROSITE-ProRule" id="PRU00252"/>
    </source>
</evidence>
<dbReference type="Pfam" id="PF00436">
    <property type="entry name" value="SSB"/>
    <property type="match status" value="1"/>
</dbReference>
<sequence>MLNKTFVIGEIVSNITTGQTGPSNLTFARFKIEVKNKNNQKPTNFFVIGFGSKTKIANEVTVGDLVFIQGQVGLSSFQNEKQERIFYQEIKIEDYQIISKKPAKIEHPSQLKTHIEIDKQQQNKIFHEIFPDFE</sequence>
<evidence type="ECO:0000256" key="1">
    <source>
        <dbReference type="ARBA" id="ARBA00023125"/>
    </source>
</evidence>
<dbReference type="GO" id="GO:0003697">
    <property type="term" value="F:single-stranded DNA binding"/>
    <property type="evidence" value="ECO:0007669"/>
    <property type="project" value="InterPro"/>
</dbReference>